<dbReference type="SUPFAM" id="SSF55073">
    <property type="entry name" value="Nucleotide cyclase"/>
    <property type="match status" value="1"/>
</dbReference>
<dbReference type="SUPFAM" id="SSF55785">
    <property type="entry name" value="PYP-like sensor domain (PAS domain)"/>
    <property type="match status" value="1"/>
</dbReference>
<dbReference type="InterPro" id="IPR029787">
    <property type="entry name" value="Nucleotide_cyclase"/>
</dbReference>
<protein>
    <submittedName>
        <fullName evidence="5">EAL domain-containing protein</fullName>
    </submittedName>
</protein>
<dbReference type="CDD" id="cd01948">
    <property type="entry name" value="EAL"/>
    <property type="match status" value="1"/>
</dbReference>
<feature type="region of interest" description="Disordered" evidence="1">
    <location>
        <begin position="1"/>
        <end position="30"/>
    </location>
</feature>
<dbReference type="Proteomes" id="UP000516057">
    <property type="component" value="Chromosome"/>
</dbReference>
<accession>A0A7H0HJE2</accession>
<dbReference type="EMBL" id="CP060790">
    <property type="protein sequence ID" value="QNP60658.1"/>
    <property type="molecule type" value="Genomic_DNA"/>
</dbReference>
<feature type="domain" description="GGDEF" evidence="4">
    <location>
        <begin position="360"/>
        <end position="492"/>
    </location>
</feature>
<dbReference type="NCBIfam" id="TIGR00229">
    <property type="entry name" value="sensory_box"/>
    <property type="match status" value="1"/>
</dbReference>
<gene>
    <name evidence="5" type="ORF">H9L24_07605</name>
</gene>
<feature type="domain" description="PAS" evidence="2">
    <location>
        <begin position="38"/>
        <end position="109"/>
    </location>
</feature>
<dbReference type="Gene3D" id="3.20.20.450">
    <property type="entry name" value="EAL domain"/>
    <property type="match status" value="1"/>
</dbReference>
<dbReference type="KEGG" id="amon:H9L24_07605"/>
<dbReference type="InterPro" id="IPR029016">
    <property type="entry name" value="GAF-like_dom_sf"/>
</dbReference>
<dbReference type="PROSITE" id="PS50112">
    <property type="entry name" value="PAS"/>
    <property type="match status" value="1"/>
</dbReference>
<dbReference type="SMART" id="SM00091">
    <property type="entry name" value="PAS"/>
    <property type="match status" value="1"/>
</dbReference>
<dbReference type="InterPro" id="IPR000014">
    <property type="entry name" value="PAS"/>
</dbReference>
<evidence type="ECO:0000259" key="3">
    <source>
        <dbReference type="PROSITE" id="PS50883"/>
    </source>
</evidence>
<evidence type="ECO:0000313" key="5">
    <source>
        <dbReference type="EMBL" id="QNP60658.1"/>
    </source>
</evidence>
<dbReference type="NCBIfam" id="TIGR00254">
    <property type="entry name" value="GGDEF"/>
    <property type="match status" value="1"/>
</dbReference>
<dbReference type="FunFam" id="3.20.20.450:FF:000001">
    <property type="entry name" value="Cyclic di-GMP phosphodiesterase yahA"/>
    <property type="match status" value="1"/>
</dbReference>
<dbReference type="CDD" id="cd00130">
    <property type="entry name" value="PAS"/>
    <property type="match status" value="1"/>
</dbReference>
<dbReference type="InterPro" id="IPR000160">
    <property type="entry name" value="GGDEF_dom"/>
</dbReference>
<dbReference type="InterPro" id="IPR052155">
    <property type="entry name" value="Biofilm_reg_signaling"/>
</dbReference>
<dbReference type="InterPro" id="IPR013767">
    <property type="entry name" value="PAS_fold"/>
</dbReference>
<feature type="compositionally biased region" description="Polar residues" evidence="1">
    <location>
        <begin position="13"/>
        <end position="26"/>
    </location>
</feature>
<dbReference type="InterPro" id="IPR043128">
    <property type="entry name" value="Rev_trsase/Diguanyl_cyclase"/>
</dbReference>
<dbReference type="Pfam" id="PF00989">
    <property type="entry name" value="PAS"/>
    <property type="match status" value="1"/>
</dbReference>
<dbReference type="SMART" id="SM00052">
    <property type="entry name" value="EAL"/>
    <property type="match status" value="1"/>
</dbReference>
<dbReference type="PIRSF" id="PIRSF005925">
    <property type="entry name" value="Dos"/>
    <property type="match status" value="1"/>
</dbReference>
<evidence type="ECO:0000256" key="1">
    <source>
        <dbReference type="SAM" id="MobiDB-lite"/>
    </source>
</evidence>
<dbReference type="CDD" id="cd01949">
    <property type="entry name" value="GGDEF"/>
    <property type="match status" value="1"/>
</dbReference>
<dbReference type="Gene3D" id="3.30.70.270">
    <property type="match status" value="1"/>
</dbReference>
<proteinExistence type="predicted"/>
<reference evidence="5 6" key="1">
    <citation type="submission" date="2020-08" db="EMBL/GenBank/DDBJ databases">
        <title>Genome sequence of Acidovorax monticola KACC 19171T.</title>
        <authorList>
            <person name="Hyun D.-W."/>
            <person name="Bae J.-W."/>
        </authorList>
    </citation>
    <scope>NUCLEOTIDE SEQUENCE [LARGE SCALE GENOMIC DNA]</scope>
    <source>
        <strain evidence="5 6">KACC 19171</strain>
    </source>
</reference>
<dbReference type="Gene3D" id="3.30.450.20">
    <property type="entry name" value="PAS domain"/>
    <property type="match status" value="1"/>
</dbReference>
<dbReference type="InterPro" id="IPR035919">
    <property type="entry name" value="EAL_sf"/>
</dbReference>
<dbReference type="GO" id="GO:0006355">
    <property type="term" value="P:regulation of DNA-templated transcription"/>
    <property type="evidence" value="ECO:0007669"/>
    <property type="project" value="InterPro"/>
</dbReference>
<evidence type="ECO:0000259" key="4">
    <source>
        <dbReference type="PROSITE" id="PS50887"/>
    </source>
</evidence>
<dbReference type="InterPro" id="IPR001633">
    <property type="entry name" value="EAL_dom"/>
</dbReference>
<keyword evidence="6" id="KW-1185">Reference proteome</keyword>
<dbReference type="InterPro" id="IPR012226">
    <property type="entry name" value="Diguanyl_cyclase/Pdiesterase"/>
</dbReference>
<dbReference type="PROSITE" id="PS50887">
    <property type="entry name" value="GGDEF"/>
    <property type="match status" value="1"/>
</dbReference>
<dbReference type="PANTHER" id="PTHR44757:SF2">
    <property type="entry name" value="BIOFILM ARCHITECTURE MAINTENANCE PROTEIN MBAA"/>
    <property type="match status" value="1"/>
</dbReference>
<dbReference type="SUPFAM" id="SSF141868">
    <property type="entry name" value="EAL domain-like"/>
    <property type="match status" value="1"/>
</dbReference>
<dbReference type="PANTHER" id="PTHR44757">
    <property type="entry name" value="DIGUANYLATE CYCLASE DGCP"/>
    <property type="match status" value="1"/>
</dbReference>
<dbReference type="SUPFAM" id="SSF55781">
    <property type="entry name" value="GAF domain-like"/>
    <property type="match status" value="1"/>
</dbReference>
<organism evidence="5 6">
    <name type="scientific">Paenacidovorax monticola</name>
    <dbReference type="NCBI Taxonomy" id="1926868"/>
    <lineage>
        <taxon>Bacteria</taxon>
        <taxon>Pseudomonadati</taxon>
        <taxon>Pseudomonadota</taxon>
        <taxon>Betaproteobacteria</taxon>
        <taxon>Burkholderiales</taxon>
        <taxon>Comamonadaceae</taxon>
        <taxon>Paenacidovorax</taxon>
    </lineage>
</organism>
<feature type="domain" description="EAL" evidence="3">
    <location>
        <begin position="501"/>
        <end position="756"/>
    </location>
</feature>
<evidence type="ECO:0000259" key="2">
    <source>
        <dbReference type="PROSITE" id="PS50112"/>
    </source>
</evidence>
<dbReference type="InterPro" id="IPR035965">
    <property type="entry name" value="PAS-like_dom_sf"/>
</dbReference>
<dbReference type="Pfam" id="PF00990">
    <property type="entry name" value="GGDEF"/>
    <property type="match status" value="1"/>
</dbReference>
<dbReference type="Pfam" id="PF00563">
    <property type="entry name" value="EAL"/>
    <property type="match status" value="1"/>
</dbReference>
<dbReference type="SMART" id="SM00267">
    <property type="entry name" value="GGDEF"/>
    <property type="match status" value="1"/>
</dbReference>
<dbReference type="InterPro" id="IPR003018">
    <property type="entry name" value="GAF"/>
</dbReference>
<name>A0A7H0HJE2_9BURK</name>
<sequence length="759" mass="83714">MKQILTSIRAGSAPSQAHGSTRTTPSRGLLRHPRPLAEREALPQVLDASDSAIIVTNEHRCITYVNGGFERMFGYRLADILGRHPSELLIGPHTDSTLLQTIRDSLHVQGRYAGEALVYDQAKQPRWVSMVINASPRPPGQDAPGRTVTVLSDITSTKMHETLQTRVLEGMVNELPLPELMKLVCNEVERIAPDVVASLLSVDAQGRIHPLAAPNLPRFIHQAIDGAPIGPKAGSCGTAAFRGQPVEVTDIATDPLWEDYRDLFLPTGLRACWSSPIKNREGRVVGTFAFYFREPRTPSPLHRRLVEVCLHLCAVAIERDAAHARIHQLAYFDGLTGLPNRALFRSSAERVLDRLRESPTPAALLYIDLDRFKLVNDSQGHAAGDVLLQEIATRLTHGIRARDLVTRLAGDEFALLLVDCPPARAALMAQHTLQAIAQPMEIQGQINVPHASIGVALYPEDGGDIDTLLRHAGQAMTQAKSESRHSLRLFSPEMNRRTQERAALERALRQVIDQRGLALHYQPQLPSTTPGRLYGVEALARWHHPEWGHVPPDRFIPMAEEAGLIQELTHWLLDEVCRQLAEWRATGLVVPHVALNLSARNFHDADFANQVYATLQRHGLAPGDLMLEITESVMMDALPATVANIQALHARGLRLSLDDFGTGYSSLSYLHRLPITELKLDKSFVQDLATSETARALTLSVLSIARSLGMTVVAEGVETEEQRAWLDAQGCPVMQGYLFCRPVPPAQLAEWLGAMTAEL</sequence>
<dbReference type="AlphaFoldDB" id="A0A7H0HJE2"/>
<dbReference type="PROSITE" id="PS50883">
    <property type="entry name" value="EAL"/>
    <property type="match status" value="1"/>
</dbReference>
<dbReference type="Pfam" id="PF13185">
    <property type="entry name" value="GAF_2"/>
    <property type="match status" value="1"/>
</dbReference>
<dbReference type="Gene3D" id="3.30.450.40">
    <property type="match status" value="1"/>
</dbReference>
<evidence type="ECO:0000313" key="6">
    <source>
        <dbReference type="Proteomes" id="UP000516057"/>
    </source>
</evidence>
<dbReference type="SMART" id="SM00065">
    <property type="entry name" value="GAF"/>
    <property type="match status" value="1"/>
</dbReference>